<keyword evidence="3" id="KW-0472">Membrane</keyword>
<dbReference type="GO" id="GO:0008028">
    <property type="term" value="F:monocarboxylic acid transmembrane transporter activity"/>
    <property type="evidence" value="ECO:0007669"/>
    <property type="project" value="TreeGrafter"/>
</dbReference>
<evidence type="ECO:0000259" key="4">
    <source>
        <dbReference type="PROSITE" id="PS50850"/>
    </source>
</evidence>
<reference evidence="5 6" key="1">
    <citation type="journal article" date="2019" name="PLoS Biol.">
        <title>Sex chromosomes control vertical transmission of feminizing Wolbachia symbionts in an isopod.</title>
        <authorList>
            <person name="Becking T."/>
            <person name="Chebbi M.A."/>
            <person name="Giraud I."/>
            <person name="Moumen B."/>
            <person name="Laverre T."/>
            <person name="Caubet Y."/>
            <person name="Peccoud J."/>
            <person name="Gilbert C."/>
            <person name="Cordaux R."/>
        </authorList>
    </citation>
    <scope>NUCLEOTIDE SEQUENCE [LARGE SCALE GENOMIC DNA]</scope>
    <source>
        <strain evidence="5">ANa2</strain>
        <tissue evidence="5">Whole body excluding digestive tract and cuticle</tissue>
    </source>
</reference>
<feature type="transmembrane region" description="Helical" evidence="3">
    <location>
        <begin position="330"/>
        <end position="350"/>
    </location>
</feature>
<dbReference type="InterPro" id="IPR050327">
    <property type="entry name" value="Proton-linked_MCT"/>
</dbReference>
<feature type="transmembrane region" description="Helical" evidence="3">
    <location>
        <begin position="418"/>
        <end position="440"/>
    </location>
</feature>
<feature type="transmembrane region" description="Helical" evidence="3">
    <location>
        <begin position="134"/>
        <end position="156"/>
    </location>
</feature>
<evidence type="ECO:0000313" key="6">
    <source>
        <dbReference type="Proteomes" id="UP000326759"/>
    </source>
</evidence>
<dbReference type="InterPro" id="IPR020846">
    <property type="entry name" value="MFS_dom"/>
</dbReference>
<dbReference type="InterPro" id="IPR036259">
    <property type="entry name" value="MFS_trans_sf"/>
</dbReference>
<comment type="subcellular location">
    <subcellularLocation>
        <location evidence="1">Membrane</location>
        <topology evidence="1">Multi-pass membrane protein</topology>
    </subcellularLocation>
</comment>
<keyword evidence="3" id="KW-0812">Transmembrane</keyword>
<dbReference type="EMBL" id="SEYY01010049">
    <property type="protein sequence ID" value="KAB7501624.1"/>
    <property type="molecule type" value="Genomic_DNA"/>
</dbReference>
<gene>
    <name evidence="5" type="ORF">Anas_05037</name>
</gene>
<feature type="transmembrane region" description="Helical" evidence="3">
    <location>
        <begin position="168"/>
        <end position="188"/>
    </location>
</feature>
<feature type="transmembrane region" description="Helical" evidence="3">
    <location>
        <begin position="194"/>
        <end position="218"/>
    </location>
</feature>
<dbReference type="OrthoDB" id="6377051at2759"/>
<dbReference type="PROSITE" id="PS50850">
    <property type="entry name" value="MFS"/>
    <property type="match status" value="1"/>
</dbReference>
<comment type="caution">
    <text evidence="5">The sequence shown here is derived from an EMBL/GenBank/DDBJ whole genome shotgun (WGS) entry which is preliminary data.</text>
</comment>
<feature type="compositionally biased region" description="Basic and acidic residues" evidence="2">
    <location>
        <begin position="10"/>
        <end position="20"/>
    </location>
</feature>
<feature type="transmembrane region" description="Helical" evidence="3">
    <location>
        <begin position="481"/>
        <end position="503"/>
    </location>
</feature>
<dbReference type="Pfam" id="PF07690">
    <property type="entry name" value="MFS_1"/>
    <property type="match status" value="1"/>
</dbReference>
<feature type="transmembrane region" description="Helical" evidence="3">
    <location>
        <begin position="40"/>
        <end position="63"/>
    </location>
</feature>
<evidence type="ECO:0000256" key="1">
    <source>
        <dbReference type="ARBA" id="ARBA00004141"/>
    </source>
</evidence>
<evidence type="ECO:0000256" key="2">
    <source>
        <dbReference type="SAM" id="MobiDB-lite"/>
    </source>
</evidence>
<dbReference type="AlphaFoldDB" id="A0A5N5T4W6"/>
<feature type="transmembrane region" description="Helical" evidence="3">
    <location>
        <begin position="83"/>
        <end position="99"/>
    </location>
</feature>
<feature type="transmembrane region" description="Helical" evidence="3">
    <location>
        <begin position="111"/>
        <end position="128"/>
    </location>
</feature>
<feature type="region of interest" description="Disordered" evidence="2">
    <location>
        <begin position="1"/>
        <end position="20"/>
    </location>
</feature>
<organism evidence="5 6">
    <name type="scientific">Armadillidium nasatum</name>
    <dbReference type="NCBI Taxonomy" id="96803"/>
    <lineage>
        <taxon>Eukaryota</taxon>
        <taxon>Metazoa</taxon>
        <taxon>Ecdysozoa</taxon>
        <taxon>Arthropoda</taxon>
        <taxon>Crustacea</taxon>
        <taxon>Multicrustacea</taxon>
        <taxon>Malacostraca</taxon>
        <taxon>Eumalacostraca</taxon>
        <taxon>Peracarida</taxon>
        <taxon>Isopoda</taxon>
        <taxon>Oniscidea</taxon>
        <taxon>Crinocheta</taxon>
        <taxon>Armadillidiidae</taxon>
        <taxon>Armadillidium</taxon>
    </lineage>
</organism>
<dbReference type="SUPFAM" id="SSF103473">
    <property type="entry name" value="MFS general substrate transporter"/>
    <property type="match status" value="1"/>
</dbReference>
<feature type="transmembrane region" description="Helical" evidence="3">
    <location>
        <begin position="392"/>
        <end position="412"/>
    </location>
</feature>
<dbReference type="GO" id="GO:0016020">
    <property type="term" value="C:membrane"/>
    <property type="evidence" value="ECO:0007669"/>
    <property type="project" value="UniProtKB-SubCell"/>
</dbReference>
<keyword evidence="6" id="KW-1185">Reference proteome</keyword>
<dbReference type="PANTHER" id="PTHR11360">
    <property type="entry name" value="MONOCARBOXYLATE TRANSPORTER"/>
    <property type="match status" value="1"/>
</dbReference>
<dbReference type="PANTHER" id="PTHR11360:SF306">
    <property type="entry name" value="RE01051P"/>
    <property type="match status" value="1"/>
</dbReference>
<dbReference type="InterPro" id="IPR011701">
    <property type="entry name" value="MFS"/>
</dbReference>
<proteinExistence type="predicted"/>
<feature type="transmembrane region" description="Helical" evidence="3">
    <location>
        <begin position="452"/>
        <end position="475"/>
    </location>
</feature>
<sequence length="530" mass="58926">MNDLKTNLDSSKDTPPEKKSSQCYKMTVDRNAQKVPPDGGWGWMIVLGSSIGLLLSTFPVSAFSILYSPILMSHEVSSAKTSWIFNVFTLVWSLTTLFIGPLCDEFGWRKVAIFGGIANFLAVVLSAFTPNAEFLFFSFSILGGVGVGVGLTLSLLVVSRYFEKHRGLALGITSLGGCASVFVGPILANYLLEHYGYVGASLIFGAIVLNQCLGGALYQPIEWHMKYKEIEMFEDHEGQEKLLSCRKVNDSTDFQEEYFQEFRRTSVISRHSKNSISYSSTSISFLPTLLGTEAVEHETSKNTQTTYKFWAILKSTFNNLKSLKYIRVNLIVWGYCGLMLGYSNFYMWVPFVITNAGYSLETAAWCSSYATTGNVVGRIVMTLISDRKFFNVRYGFMFGLFLIGSSIIAFSLVDDIKLYNIIICGWGLGIGSTIALNVMVMIEVMGIEMLPTVLGVAALFQGFGGITLGTLVGVIRDATSSYTYSLWMLGGCEFVAFLLWLLMPCGQKYDEKKYPKDEGQREESEITKCY</sequence>
<feature type="domain" description="Major facilitator superfamily (MFS) profile" evidence="4">
    <location>
        <begin position="45"/>
        <end position="508"/>
    </location>
</feature>
<feature type="transmembrane region" description="Helical" evidence="3">
    <location>
        <begin position="362"/>
        <end position="380"/>
    </location>
</feature>
<keyword evidence="3" id="KW-1133">Transmembrane helix</keyword>
<evidence type="ECO:0000256" key="3">
    <source>
        <dbReference type="SAM" id="Phobius"/>
    </source>
</evidence>
<protein>
    <submittedName>
        <fullName evidence="5">Monocarboxylate transporter 14</fullName>
    </submittedName>
</protein>
<dbReference type="Proteomes" id="UP000326759">
    <property type="component" value="Unassembled WGS sequence"/>
</dbReference>
<name>A0A5N5T4W6_9CRUS</name>
<accession>A0A5N5T4W6</accession>
<evidence type="ECO:0000313" key="5">
    <source>
        <dbReference type="EMBL" id="KAB7501624.1"/>
    </source>
</evidence>
<dbReference type="Gene3D" id="1.20.1250.20">
    <property type="entry name" value="MFS general substrate transporter like domains"/>
    <property type="match status" value="2"/>
</dbReference>